<evidence type="ECO:0000313" key="9">
    <source>
        <dbReference type="Proteomes" id="UP000064967"/>
    </source>
</evidence>
<keyword evidence="4 6" id="KW-1133">Transmembrane helix</keyword>
<sequence length="446" mass="44870">MRSQPSLAPLYGAAFVLAVDTAGVGHLLPGLEMATHAPPRGASWFISIYMLGALLGAPLLARIATRRGRTTVLAASLAMFALASFVVGLSSSYPLTLAARFVQGVAGSPVMPLGAAHLSALAPAGKKGRGLGLLSLSYSGGFLAGMAFVSLFLLVSFRLAYLFTGALASVACIAVARLPVAPTTSSSHDDAERPPPEVSTIAGWFVALALLALAINQVNVDGAGAIAMARFAAVPALALFAWRDRSVRAPLLPRDLFRSRVGLASASLALAAGVGQACVVLLPTCGMAELGVSAAASGPLLIPIVLGGLGTNLLASARLDRWGPKPFLAAGLLGMALGNLVTAWLGTNLLAFEVGALLLGAGVSAMSSGALRYLATLYGAADDADANQAAISLLTNVGVLVGGSLWGAIVPSTSGIGVAAVRVGIVVLTAALMPLSVGVLLVPSRR</sequence>
<feature type="transmembrane region" description="Helical" evidence="6">
    <location>
        <begin position="263"/>
        <end position="282"/>
    </location>
</feature>
<reference evidence="8 9" key="1">
    <citation type="submission" date="2015-08" db="EMBL/GenBank/DDBJ databases">
        <authorList>
            <person name="Babu N.S."/>
            <person name="Beckwith C.J."/>
            <person name="Beseler K.G."/>
            <person name="Brison A."/>
            <person name="Carone J.V."/>
            <person name="Caskin T.P."/>
            <person name="Diamond M."/>
            <person name="Durham M.E."/>
            <person name="Foxe J.M."/>
            <person name="Go M."/>
            <person name="Henderson B.A."/>
            <person name="Jones I.B."/>
            <person name="McGettigan J.A."/>
            <person name="Micheletti S.J."/>
            <person name="Nasrallah M.E."/>
            <person name="Ortiz D."/>
            <person name="Piller C.R."/>
            <person name="Privatt S.R."/>
            <person name="Schneider S.L."/>
            <person name="Sharp S."/>
            <person name="Smith T.C."/>
            <person name="Stanton J.D."/>
            <person name="Ullery H.E."/>
            <person name="Wilson R.J."/>
            <person name="Serrano M.G."/>
            <person name="Buck G."/>
            <person name="Lee V."/>
            <person name="Wang Y."/>
            <person name="Carvalho R."/>
            <person name="Voegtly L."/>
            <person name="Shi R."/>
            <person name="Duckworth R."/>
            <person name="Johnson A."/>
            <person name="Loviza R."/>
            <person name="Walstead R."/>
            <person name="Shah Z."/>
            <person name="Kiflezghi M."/>
            <person name="Wade K."/>
            <person name="Ball S.L."/>
            <person name="Bradley K.W."/>
            <person name="Asai D.J."/>
            <person name="Bowman C.A."/>
            <person name="Russell D.A."/>
            <person name="Pope W.H."/>
            <person name="Jacobs-Sera D."/>
            <person name="Hendrix R.W."/>
            <person name="Hatfull G.F."/>
        </authorList>
    </citation>
    <scope>NUCLEOTIDE SEQUENCE [LARGE SCALE GENOMIC DNA]</scope>
    <source>
        <strain evidence="8 9">DSM 27648</strain>
    </source>
</reference>
<name>A0A0K1PPP6_9BACT</name>
<dbReference type="Pfam" id="PF07690">
    <property type="entry name" value="MFS_1"/>
    <property type="match status" value="1"/>
</dbReference>
<feature type="transmembrane region" description="Helical" evidence="6">
    <location>
        <begin position="357"/>
        <end position="378"/>
    </location>
</feature>
<feature type="transmembrane region" description="Helical" evidence="6">
    <location>
        <begin position="390"/>
        <end position="410"/>
    </location>
</feature>
<evidence type="ECO:0000256" key="5">
    <source>
        <dbReference type="ARBA" id="ARBA00023136"/>
    </source>
</evidence>
<dbReference type="PROSITE" id="PS50850">
    <property type="entry name" value="MFS"/>
    <property type="match status" value="1"/>
</dbReference>
<feature type="transmembrane region" description="Helical" evidence="6">
    <location>
        <begin position="294"/>
        <end position="315"/>
    </location>
</feature>
<evidence type="ECO:0000256" key="2">
    <source>
        <dbReference type="ARBA" id="ARBA00022475"/>
    </source>
</evidence>
<evidence type="ECO:0000259" key="7">
    <source>
        <dbReference type="PROSITE" id="PS50850"/>
    </source>
</evidence>
<dbReference type="STRING" id="1391654.AKJ09_02162"/>
<dbReference type="PANTHER" id="PTHR43124:SF3">
    <property type="entry name" value="CHLORAMPHENICOL EFFLUX PUMP RV0191"/>
    <property type="match status" value="1"/>
</dbReference>
<evidence type="ECO:0000313" key="8">
    <source>
        <dbReference type="EMBL" id="AKU95498.1"/>
    </source>
</evidence>
<feature type="transmembrane region" description="Helical" evidence="6">
    <location>
        <begin position="133"/>
        <end position="154"/>
    </location>
</feature>
<protein>
    <submittedName>
        <fullName evidence="8">Putative transmembrane efflux protein</fullName>
    </submittedName>
</protein>
<keyword evidence="9" id="KW-1185">Reference proteome</keyword>
<keyword evidence="5 6" id="KW-0472">Membrane</keyword>
<feature type="domain" description="Major facilitator superfamily (MFS) profile" evidence="7">
    <location>
        <begin position="6"/>
        <end position="446"/>
    </location>
</feature>
<dbReference type="RefSeq" id="WP_146646936.1">
    <property type="nucleotide sequence ID" value="NZ_CP012333.1"/>
</dbReference>
<dbReference type="Proteomes" id="UP000064967">
    <property type="component" value="Chromosome"/>
</dbReference>
<dbReference type="EMBL" id="CP012333">
    <property type="protein sequence ID" value="AKU95498.1"/>
    <property type="molecule type" value="Genomic_DNA"/>
</dbReference>
<accession>A0A0K1PPP6</accession>
<gene>
    <name evidence="8" type="ORF">AKJ09_02162</name>
</gene>
<organism evidence="8 9">
    <name type="scientific">Labilithrix luteola</name>
    <dbReference type="NCBI Taxonomy" id="1391654"/>
    <lineage>
        <taxon>Bacteria</taxon>
        <taxon>Pseudomonadati</taxon>
        <taxon>Myxococcota</taxon>
        <taxon>Polyangia</taxon>
        <taxon>Polyangiales</taxon>
        <taxon>Labilitrichaceae</taxon>
        <taxon>Labilithrix</taxon>
    </lineage>
</organism>
<dbReference type="InterPro" id="IPR020846">
    <property type="entry name" value="MFS_dom"/>
</dbReference>
<evidence type="ECO:0000256" key="4">
    <source>
        <dbReference type="ARBA" id="ARBA00022989"/>
    </source>
</evidence>
<feature type="transmembrane region" description="Helical" evidence="6">
    <location>
        <begin position="72"/>
        <end position="95"/>
    </location>
</feature>
<dbReference type="InterPro" id="IPR011701">
    <property type="entry name" value="MFS"/>
</dbReference>
<comment type="subcellular location">
    <subcellularLocation>
        <location evidence="1">Cell membrane</location>
        <topology evidence="1">Multi-pass membrane protein</topology>
    </subcellularLocation>
</comment>
<dbReference type="PANTHER" id="PTHR43124">
    <property type="entry name" value="PURINE EFFLUX PUMP PBUE"/>
    <property type="match status" value="1"/>
</dbReference>
<feature type="transmembrane region" description="Helical" evidence="6">
    <location>
        <begin position="416"/>
        <end position="442"/>
    </location>
</feature>
<keyword evidence="2" id="KW-1003">Cell membrane</keyword>
<evidence type="ECO:0000256" key="6">
    <source>
        <dbReference type="SAM" id="Phobius"/>
    </source>
</evidence>
<dbReference type="SUPFAM" id="SSF103473">
    <property type="entry name" value="MFS general substrate transporter"/>
    <property type="match status" value="1"/>
</dbReference>
<keyword evidence="3 6" id="KW-0812">Transmembrane</keyword>
<proteinExistence type="predicted"/>
<feature type="transmembrane region" description="Helical" evidence="6">
    <location>
        <begin position="160"/>
        <end position="180"/>
    </location>
</feature>
<dbReference type="InterPro" id="IPR036259">
    <property type="entry name" value="MFS_trans_sf"/>
</dbReference>
<evidence type="ECO:0000256" key="3">
    <source>
        <dbReference type="ARBA" id="ARBA00022692"/>
    </source>
</evidence>
<dbReference type="GO" id="GO:0022857">
    <property type="term" value="F:transmembrane transporter activity"/>
    <property type="evidence" value="ECO:0007669"/>
    <property type="project" value="InterPro"/>
</dbReference>
<feature type="transmembrane region" description="Helical" evidence="6">
    <location>
        <begin position="327"/>
        <end position="345"/>
    </location>
</feature>
<dbReference type="AlphaFoldDB" id="A0A0K1PPP6"/>
<evidence type="ECO:0000256" key="1">
    <source>
        <dbReference type="ARBA" id="ARBA00004651"/>
    </source>
</evidence>
<dbReference type="KEGG" id="llu:AKJ09_02162"/>
<dbReference type="Gene3D" id="1.20.1250.20">
    <property type="entry name" value="MFS general substrate transporter like domains"/>
    <property type="match status" value="2"/>
</dbReference>
<feature type="transmembrane region" description="Helical" evidence="6">
    <location>
        <begin position="42"/>
        <end position="60"/>
    </location>
</feature>
<dbReference type="InterPro" id="IPR050189">
    <property type="entry name" value="MFS_Efflux_Transporters"/>
</dbReference>
<dbReference type="PATRIC" id="fig|1391654.3.peg.2178"/>
<dbReference type="GO" id="GO:0005886">
    <property type="term" value="C:plasma membrane"/>
    <property type="evidence" value="ECO:0007669"/>
    <property type="project" value="UniProtKB-SubCell"/>
</dbReference>
<feature type="transmembrane region" description="Helical" evidence="6">
    <location>
        <begin position="201"/>
        <end position="218"/>
    </location>
</feature>